<dbReference type="Pfam" id="PF17853">
    <property type="entry name" value="GGDEF_2"/>
    <property type="match status" value="1"/>
</dbReference>
<dbReference type="InterPro" id="IPR025736">
    <property type="entry name" value="PucR_C-HTH_dom"/>
</dbReference>
<dbReference type="PANTHER" id="PTHR33744:SF1">
    <property type="entry name" value="DNA-BINDING TRANSCRIPTIONAL ACTIVATOR ADER"/>
    <property type="match status" value="1"/>
</dbReference>
<gene>
    <name evidence="4" type="ORF">BC6307_02340</name>
</gene>
<feature type="domain" description="PucR C-terminal helix-turn-helix" evidence="2">
    <location>
        <begin position="350"/>
        <end position="406"/>
    </location>
</feature>
<evidence type="ECO:0000256" key="1">
    <source>
        <dbReference type="ARBA" id="ARBA00006754"/>
    </source>
</evidence>
<organism evidence="4 5">
    <name type="scientific">Sutcliffiella cohnii</name>
    <dbReference type="NCBI Taxonomy" id="33932"/>
    <lineage>
        <taxon>Bacteria</taxon>
        <taxon>Bacillati</taxon>
        <taxon>Bacillota</taxon>
        <taxon>Bacilli</taxon>
        <taxon>Bacillales</taxon>
        <taxon>Bacillaceae</taxon>
        <taxon>Sutcliffiella</taxon>
    </lineage>
</organism>
<dbReference type="PANTHER" id="PTHR33744">
    <property type="entry name" value="CARBOHYDRATE DIACID REGULATOR"/>
    <property type="match status" value="1"/>
</dbReference>
<dbReference type="InterPro" id="IPR051448">
    <property type="entry name" value="CdaR-like_regulators"/>
</dbReference>
<feature type="domain" description="CdaR GGDEF-like" evidence="3">
    <location>
        <begin position="169"/>
        <end position="295"/>
    </location>
</feature>
<dbReference type="InterPro" id="IPR042070">
    <property type="entry name" value="PucR_C-HTH_sf"/>
</dbReference>
<sequence>MTKKFENDPFKRTYTSLEDLVDSINDTFQCPVTIEDANHRLLAYNSHEDETDPARISTIIKRRVPEKVINKLWKEGIIPQLMATDEPIRIPEIKEIGLRDRVAVSIRKNNKVLGYIWIVEEKNKLSDKQFLQLKNAASAATTLLIKLHLQKKKKEEDYQDFFWQLITGHYKSQEEISKKFYQLNISMPERFSVLVFQFEQEISRQMEDHIAYLISTSQKITNHFLVVMRNELILIASPHPSYPDEKNFREFITFFIAEMKNRFSVEGIKGSSGTVYADLERVETSYQEALKVLEMKDEYPEVLEDVYHYHQLGMFRYFDAIMKEKRSDSYEHPAIFKLEQYDKVNNTNFLKTLEVFINEDSNMNDASKKLFVHINTLNYRMKRIVEITEIDLKNVNEKMSIYVDLMLRRKRKDL</sequence>
<dbReference type="Proteomes" id="UP000215224">
    <property type="component" value="Chromosome"/>
</dbReference>
<accession>A0A223KLJ2</accession>
<name>A0A223KLJ2_9BACI</name>
<evidence type="ECO:0000259" key="2">
    <source>
        <dbReference type="Pfam" id="PF13556"/>
    </source>
</evidence>
<comment type="similarity">
    <text evidence="1">Belongs to the CdaR family.</text>
</comment>
<dbReference type="STRING" id="1314751.GCA_001591425_01806"/>
<evidence type="ECO:0000259" key="3">
    <source>
        <dbReference type="Pfam" id="PF17853"/>
    </source>
</evidence>
<dbReference type="KEGG" id="bcoh:BC6307_02340"/>
<keyword evidence="5" id="KW-1185">Reference proteome</keyword>
<reference evidence="4 5" key="1">
    <citation type="submission" date="2016-12" db="EMBL/GenBank/DDBJ databases">
        <title>The whole genome sequencing and assembly of Bacillus cohnii DSM 6307T strain.</title>
        <authorList>
            <person name="Lee Y.-J."/>
            <person name="Yi H."/>
            <person name="Bahn Y.-S."/>
            <person name="Kim J.F."/>
            <person name="Lee D.-W."/>
        </authorList>
    </citation>
    <scope>NUCLEOTIDE SEQUENCE [LARGE SCALE GENOMIC DNA]</scope>
    <source>
        <strain evidence="4 5">DSM 6307</strain>
    </source>
</reference>
<dbReference type="AlphaFoldDB" id="A0A223KLJ2"/>
<protein>
    <submittedName>
        <fullName evidence="4">PucR family transcriptional regulator</fullName>
    </submittedName>
</protein>
<dbReference type="Gene3D" id="1.10.10.2840">
    <property type="entry name" value="PucR C-terminal helix-turn-helix domain"/>
    <property type="match status" value="1"/>
</dbReference>
<evidence type="ECO:0000313" key="4">
    <source>
        <dbReference type="EMBL" id="AST90203.1"/>
    </source>
</evidence>
<dbReference type="Pfam" id="PF13556">
    <property type="entry name" value="HTH_30"/>
    <property type="match status" value="1"/>
</dbReference>
<dbReference type="EMBL" id="CP018866">
    <property type="protein sequence ID" value="AST90203.1"/>
    <property type="molecule type" value="Genomic_DNA"/>
</dbReference>
<dbReference type="InterPro" id="IPR041522">
    <property type="entry name" value="CdaR_GGDEF"/>
</dbReference>
<dbReference type="RefSeq" id="WP_066414924.1">
    <property type="nucleotide sequence ID" value="NZ_CP018866.1"/>
</dbReference>
<evidence type="ECO:0000313" key="5">
    <source>
        <dbReference type="Proteomes" id="UP000215224"/>
    </source>
</evidence>
<proteinExistence type="inferred from homology"/>